<dbReference type="AlphaFoldDB" id="A0AAV4XPA3"/>
<feature type="non-terminal residue" evidence="1">
    <location>
        <position position="1"/>
    </location>
</feature>
<sequence length="83" mass="9562">SQEKNETIIMRSMMPITIGKHHLISVQLFPHFIVLYLDKNLVDMKVKKETFTAKSDSVRISIGAVPKSFQKVIMITLLMTLMR</sequence>
<dbReference type="Proteomes" id="UP001054945">
    <property type="component" value="Unassembled WGS sequence"/>
</dbReference>
<name>A0AAV4XPA3_CAEEX</name>
<comment type="caution">
    <text evidence="1">The sequence shown here is derived from an EMBL/GenBank/DDBJ whole genome shotgun (WGS) entry which is preliminary data.</text>
</comment>
<evidence type="ECO:0000313" key="2">
    <source>
        <dbReference type="Proteomes" id="UP001054945"/>
    </source>
</evidence>
<accession>A0AAV4XPA3</accession>
<reference evidence="1 2" key="1">
    <citation type="submission" date="2021-06" db="EMBL/GenBank/DDBJ databases">
        <title>Caerostris extrusa draft genome.</title>
        <authorList>
            <person name="Kono N."/>
            <person name="Arakawa K."/>
        </authorList>
    </citation>
    <scope>NUCLEOTIDE SEQUENCE [LARGE SCALE GENOMIC DNA]</scope>
</reference>
<evidence type="ECO:0000313" key="1">
    <source>
        <dbReference type="EMBL" id="GIY95821.1"/>
    </source>
</evidence>
<keyword evidence="2" id="KW-1185">Reference proteome</keyword>
<proteinExistence type="predicted"/>
<gene>
    <name evidence="1" type="ORF">CEXT_799401</name>
</gene>
<protein>
    <submittedName>
        <fullName evidence="1">Uncharacterized protein</fullName>
    </submittedName>
</protein>
<organism evidence="1 2">
    <name type="scientific">Caerostris extrusa</name>
    <name type="common">Bark spider</name>
    <name type="synonym">Caerostris bankana</name>
    <dbReference type="NCBI Taxonomy" id="172846"/>
    <lineage>
        <taxon>Eukaryota</taxon>
        <taxon>Metazoa</taxon>
        <taxon>Ecdysozoa</taxon>
        <taxon>Arthropoda</taxon>
        <taxon>Chelicerata</taxon>
        <taxon>Arachnida</taxon>
        <taxon>Araneae</taxon>
        <taxon>Araneomorphae</taxon>
        <taxon>Entelegynae</taxon>
        <taxon>Araneoidea</taxon>
        <taxon>Araneidae</taxon>
        <taxon>Caerostris</taxon>
    </lineage>
</organism>
<dbReference type="EMBL" id="BPLR01017967">
    <property type="protein sequence ID" value="GIY95821.1"/>
    <property type="molecule type" value="Genomic_DNA"/>
</dbReference>